<dbReference type="EMBL" id="LAZR01055527">
    <property type="protein sequence ID" value="KKK76168.1"/>
    <property type="molecule type" value="Genomic_DNA"/>
</dbReference>
<proteinExistence type="predicted"/>
<protein>
    <submittedName>
        <fullName evidence="1">Uncharacterized protein</fullName>
    </submittedName>
</protein>
<comment type="caution">
    <text evidence="1">The sequence shown here is derived from an EMBL/GenBank/DDBJ whole genome shotgun (WGS) entry which is preliminary data.</text>
</comment>
<name>A0A0F8Y4E9_9ZZZZ</name>
<dbReference type="AlphaFoldDB" id="A0A0F8Y4E9"/>
<sequence>MEITIGDSLRAHHTIKYALSDKQGIIIEAMWMGSDLIQVYDPEHQKVLWDMTGRNGTIPHKASVKVLVKRNIIIPTISDKEWKIQIALGSMDERIWKLNPAILEPLENAVCLLRTTEENLKAGRIFNADTKTDDRN</sequence>
<evidence type="ECO:0000313" key="1">
    <source>
        <dbReference type="EMBL" id="KKK76168.1"/>
    </source>
</evidence>
<accession>A0A0F8Y4E9</accession>
<organism evidence="1">
    <name type="scientific">marine sediment metagenome</name>
    <dbReference type="NCBI Taxonomy" id="412755"/>
    <lineage>
        <taxon>unclassified sequences</taxon>
        <taxon>metagenomes</taxon>
        <taxon>ecological metagenomes</taxon>
    </lineage>
</organism>
<reference evidence="1" key="1">
    <citation type="journal article" date="2015" name="Nature">
        <title>Complex archaea that bridge the gap between prokaryotes and eukaryotes.</title>
        <authorList>
            <person name="Spang A."/>
            <person name="Saw J.H."/>
            <person name="Jorgensen S.L."/>
            <person name="Zaremba-Niedzwiedzka K."/>
            <person name="Martijn J."/>
            <person name="Lind A.E."/>
            <person name="van Eijk R."/>
            <person name="Schleper C."/>
            <person name="Guy L."/>
            <person name="Ettema T.J."/>
        </authorList>
    </citation>
    <scope>NUCLEOTIDE SEQUENCE</scope>
</reference>
<gene>
    <name evidence="1" type="ORF">LCGC14_2866380</name>
</gene>